<dbReference type="VEuPathDB" id="FungiDB:ASPGLDRAFT_46339"/>
<evidence type="ECO:0000313" key="2">
    <source>
        <dbReference type="EMBL" id="OJJ85330.1"/>
    </source>
</evidence>
<evidence type="ECO:0000256" key="1">
    <source>
        <dbReference type="SAM" id="Phobius"/>
    </source>
</evidence>
<dbReference type="Proteomes" id="UP000184300">
    <property type="component" value="Unassembled WGS sequence"/>
</dbReference>
<accession>A0A1L9VN78</accession>
<dbReference type="RefSeq" id="XP_022402028.1">
    <property type="nucleotide sequence ID" value="XM_022546424.1"/>
</dbReference>
<evidence type="ECO:0000313" key="3">
    <source>
        <dbReference type="Proteomes" id="UP000184300"/>
    </source>
</evidence>
<keyword evidence="1" id="KW-0812">Transmembrane</keyword>
<reference evidence="3" key="1">
    <citation type="journal article" date="2017" name="Genome Biol.">
        <title>Comparative genomics reveals high biological diversity and specific adaptations in the industrially and medically important fungal genus Aspergillus.</title>
        <authorList>
            <person name="de Vries R.P."/>
            <person name="Riley R."/>
            <person name="Wiebenga A."/>
            <person name="Aguilar-Osorio G."/>
            <person name="Amillis S."/>
            <person name="Uchima C.A."/>
            <person name="Anderluh G."/>
            <person name="Asadollahi M."/>
            <person name="Askin M."/>
            <person name="Barry K."/>
            <person name="Battaglia E."/>
            <person name="Bayram O."/>
            <person name="Benocci T."/>
            <person name="Braus-Stromeyer S.A."/>
            <person name="Caldana C."/>
            <person name="Canovas D."/>
            <person name="Cerqueira G.C."/>
            <person name="Chen F."/>
            <person name="Chen W."/>
            <person name="Choi C."/>
            <person name="Clum A."/>
            <person name="Dos Santos R.A."/>
            <person name="Damasio A.R."/>
            <person name="Diallinas G."/>
            <person name="Emri T."/>
            <person name="Fekete E."/>
            <person name="Flipphi M."/>
            <person name="Freyberg S."/>
            <person name="Gallo A."/>
            <person name="Gournas C."/>
            <person name="Habgood R."/>
            <person name="Hainaut M."/>
            <person name="Harispe M.L."/>
            <person name="Henrissat B."/>
            <person name="Hilden K.S."/>
            <person name="Hope R."/>
            <person name="Hossain A."/>
            <person name="Karabika E."/>
            <person name="Karaffa L."/>
            <person name="Karanyi Z."/>
            <person name="Krasevec N."/>
            <person name="Kuo A."/>
            <person name="Kusch H."/>
            <person name="LaButti K."/>
            <person name="Lagendijk E.L."/>
            <person name="Lapidus A."/>
            <person name="Levasseur A."/>
            <person name="Lindquist E."/>
            <person name="Lipzen A."/>
            <person name="Logrieco A.F."/>
            <person name="MacCabe A."/>
            <person name="Maekelae M.R."/>
            <person name="Malavazi I."/>
            <person name="Melin P."/>
            <person name="Meyer V."/>
            <person name="Mielnichuk N."/>
            <person name="Miskei M."/>
            <person name="Molnar A.P."/>
            <person name="Mule G."/>
            <person name="Ngan C.Y."/>
            <person name="Orejas M."/>
            <person name="Orosz E."/>
            <person name="Ouedraogo J.P."/>
            <person name="Overkamp K.M."/>
            <person name="Park H.-S."/>
            <person name="Perrone G."/>
            <person name="Piumi F."/>
            <person name="Punt P.J."/>
            <person name="Ram A.F."/>
            <person name="Ramon A."/>
            <person name="Rauscher S."/>
            <person name="Record E."/>
            <person name="Riano-Pachon D.M."/>
            <person name="Robert V."/>
            <person name="Roehrig J."/>
            <person name="Ruller R."/>
            <person name="Salamov A."/>
            <person name="Salih N.S."/>
            <person name="Samson R.A."/>
            <person name="Sandor E."/>
            <person name="Sanguinetti M."/>
            <person name="Schuetze T."/>
            <person name="Sepcic K."/>
            <person name="Shelest E."/>
            <person name="Sherlock G."/>
            <person name="Sophianopoulou V."/>
            <person name="Squina F.M."/>
            <person name="Sun H."/>
            <person name="Susca A."/>
            <person name="Todd R.B."/>
            <person name="Tsang A."/>
            <person name="Unkles S.E."/>
            <person name="van de Wiele N."/>
            <person name="van Rossen-Uffink D."/>
            <person name="Oliveira J.V."/>
            <person name="Vesth T.C."/>
            <person name="Visser J."/>
            <person name="Yu J.-H."/>
            <person name="Zhou M."/>
            <person name="Andersen M.R."/>
            <person name="Archer D.B."/>
            <person name="Baker S.E."/>
            <person name="Benoit I."/>
            <person name="Brakhage A.A."/>
            <person name="Braus G.H."/>
            <person name="Fischer R."/>
            <person name="Frisvad J.C."/>
            <person name="Goldman G.H."/>
            <person name="Houbraken J."/>
            <person name="Oakley B."/>
            <person name="Pocsi I."/>
            <person name="Scazzocchio C."/>
            <person name="Seiboth B."/>
            <person name="vanKuyk P.A."/>
            <person name="Wortman J."/>
            <person name="Dyer P.S."/>
            <person name="Grigoriev I.V."/>
        </authorList>
    </citation>
    <scope>NUCLEOTIDE SEQUENCE [LARGE SCALE GENOMIC DNA]</scope>
    <source>
        <strain evidence="3">CBS 516.65</strain>
    </source>
</reference>
<name>A0A1L9VN78_ASPGL</name>
<dbReference type="EMBL" id="KV878895">
    <property type="protein sequence ID" value="OJJ85330.1"/>
    <property type="molecule type" value="Genomic_DNA"/>
</dbReference>
<keyword evidence="1" id="KW-1133">Transmembrane helix</keyword>
<keyword evidence="1" id="KW-0472">Membrane</keyword>
<gene>
    <name evidence="2" type="ORF">ASPGLDRAFT_46339</name>
</gene>
<keyword evidence="3" id="KW-1185">Reference proteome</keyword>
<organism evidence="2 3">
    <name type="scientific">Aspergillus glaucus CBS 516.65</name>
    <dbReference type="NCBI Taxonomy" id="1160497"/>
    <lineage>
        <taxon>Eukaryota</taxon>
        <taxon>Fungi</taxon>
        <taxon>Dikarya</taxon>
        <taxon>Ascomycota</taxon>
        <taxon>Pezizomycotina</taxon>
        <taxon>Eurotiomycetes</taxon>
        <taxon>Eurotiomycetidae</taxon>
        <taxon>Eurotiales</taxon>
        <taxon>Aspergillaceae</taxon>
        <taxon>Aspergillus</taxon>
        <taxon>Aspergillus subgen. Aspergillus</taxon>
    </lineage>
</organism>
<dbReference type="GeneID" id="34462685"/>
<sequence length="105" mass="11880">MILVGPNHSMRLDRYPKEYAGSNALLCRVASTEQDLCRSGEEMKDDSLLQLCHSDYARSQDETEQEGSQRNLLIVFSHAYCLGICFSILEILLMSKIVPIGISRR</sequence>
<feature type="transmembrane region" description="Helical" evidence="1">
    <location>
        <begin position="72"/>
        <end position="95"/>
    </location>
</feature>
<protein>
    <submittedName>
        <fullName evidence="2">Uncharacterized protein</fullName>
    </submittedName>
</protein>
<proteinExistence type="predicted"/>
<dbReference type="AlphaFoldDB" id="A0A1L9VN78"/>